<evidence type="ECO:0000313" key="2">
    <source>
        <dbReference type="Proteomes" id="UP001152795"/>
    </source>
</evidence>
<name>A0A6S7IZT9_PARCT</name>
<dbReference type="Proteomes" id="UP001152795">
    <property type="component" value="Unassembled WGS sequence"/>
</dbReference>
<accession>A0A6S7IZT9</accession>
<proteinExistence type="predicted"/>
<keyword evidence="2" id="KW-1185">Reference proteome</keyword>
<dbReference type="EMBL" id="CACRXK020006898">
    <property type="protein sequence ID" value="CAB4010772.1"/>
    <property type="molecule type" value="Genomic_DNA"/>
</dbReference>
<dbReference type="AlphaFoldDB" id="A0A6S7IZT9"/>
<sequence length="104" mass="12343">MTFAILLIQMLRICDSLSDLERQSAQELRDNKKALMKSLGLQYVPRTVPIQSDLLLRRYSAPKFMMGLFKEVSYDVNRTDQHYEIERKFLDENKVDTVISFFKY</sequence>
<evidence type="ECO:0000313" key="1">
    <source>
        <dbReference type="EMBL" id="CAB4010772.1"/>
    </source>
</evidence>
<feature type="non-terminal residue" evidence="1">
    <location>
        <position position="104"/>
    </location>
</feature>
<organism evidence="1 2">
    <name type="scientific">Paramuricea clavata</name>
    <name type="common">Red gorgonian</name>
    <name type="synonym">Violescent sea-whip</name>
    <dbReference type="NCBI Taxonomy" id="317549"/>
    <lineage>
        <taxon>Eukaryota</taxon>
        <taxon>Metazoa</taxon>
        <taxon>Cnidaria</taxon>
        <taxon>Anthozoa</taxon>
        <taxon>Octocorallia</taxon>
        <taxon>Malacalcyonacea</taxon>
        <taxon>Plexauridae</taxon>
        <taxon>Paramuricea</taxon>
    </lineage>
</organism>
<comment type="caution">
    <text evidence="1">The sequence shown here is derived from an EMBL/GenBank/DDBJ whole genome shotgun (WGS) entry which is preliminary data.</text>
</comment>
<protein>
    <submittedName>
        <fullName evidence="1">---NA</fullName>
    </submittedName>
</protein>
<gene>
    <name evidence="1" type="ORF">PACLA_8A009925</name>
</gene>
<reference evidence="1" key="1">
    <citation type="submission" date="2020-04" db="EMBL/GenBank/DDBJ databases">
        <authorList>
            <person name="Alioto T."/>
            <person name="Alioto T."/>
            <person name="Gomez Garrido J."/>
        </authorList>
    </citation>
    <scope>NUCLEOTIDE SEQUENCE</scope>
    <source>
        <strain evidence="1">A484AB</strain>
    </source>
</reference>